<proteinExistence type="predicted"/>
<evidence type="ECO:0000256" key="1">
    <source>
        <dbReference type="SAM" id="MobiDB-lite"/>
    </source>
</evidence>
<evidence type="ECO:0008006" key="5">
    <source>
        <dbReference type="Google" id="ProtNLM"/>
    </source>
</evidence>
<organism evidence="3 4">
    <name type="scientific">Pseudomonas sessilinigenes</name>
    <dbReference type="NCBI Taxonomy" id="658629"/>
    <lineage>
        <taxon>Bacteria</taxon>
        <taxon>Pseudomonadati</taxon>
        <taxon>Pseudomonadota</taxon>
        <taxon>Gammaproteobacteria</taxon>
        <taxon>Pseudomonadales</taxon>
        <taxon>Pseudomonadaceae</taxon>
        <taxon>Pseudomonas</taxon>
    </lineage>
</organism>
<keyword evidence="4" id="KW-1185">Reference proteome</keyword>
<feature type="signal peptide" evidence="2">
    <location>
        <begin position="1"/>
        <end position="22"/>
    </location>
</feature>
<evidence type="ECO:0000256" key="2">
    <source>
        <dbReference type="SAM" id="SignalP"/>
    </source>
</evidence>
<evidence type="ECO:0000313" key="3">
    <source>
        <dbReference type="EMBL" id="QXH39265.1"/>
    </source>
</evidence>
<evidence type="ECO:0000313" key="4">
    <source>
        <dbReference type="Proteomes" id="UP000693952"/>
    </source>
</evidence>
<feature type="compositionally biased region" description="Polar residues" evidence="1">
    <location>
        <begin position="60"/>
        <end position="69"/>
    </location>
</feature>
<dbReference type="EMBL" id="CP077074">
    <property type="protein sequence ID" value="QXH39265.1"/>
    <property type="molecule type" value="Genomic_DNA"/>
</dbReference>
<feature type="region of interest" description="Disordered" evidence="1">
    <location>
        <begin position="31"/>
        <end position="123"/>
    </location>
</feature>
<gene>
    <name evidence="3" type="ORF">KSS89_23975</name>
</gene>
<accession>A0ABX8MNM3</accession>
<feature type="chain" id="PRO_5045423782" description="Lipoprotein" evidence="2">
    <location>
        <begin position="23"/>
        <end position="123"/>
    </location>
</feature>
<keyword evidence="2" id="KW-0732">Signal</keyword>
<dbReference type="RefSeq" id="WP_124347703.1">
    <property type="nucleotide sequence ID" value="NZ_CP027706.1"/>
</dbReference>
<feature type="compositionally biased region" description="Polar residues" evidence="1">
    <location>
        <begin position="33"/>
        <end position="52"/>
    </location>
</feature>
<name>A0ABX8MNM3_9PSED</name>
<sequence>MNSLVRGLTALCLLGCTASTWAASPEALVSSPFPETQQLAQNLPGSGNNDPYSNPIRRANPNSMQGTQPANPPLRGPGTVPSGQPPSLENGGIGNGYPRGRAPQPNPDPRLPSPSYDANGNRR</sequence>
<dbReference type="Proteomes" id="UP000693952">
    <property type="component" value="Chromosome"/>
</dbReference>
<reference evidence="3" key="1">
    <citation type="submission" date="2021-06" db="EMBL/GenBank/DDBJ databases">
        <title>Updating the genus Pseudomonas: Description of 43 new species and partition of the Pseudomonas putida group.</title>
        <authorList>
            <person name="Girard L."/>
            <person name="Lood C."/>
            <person name="Vandamme P."/>
            <person name="Rokni-Zadeh H."/>
            <person name="van Noort V."/>
            <person name="Hofte M."/>
            <person name="Lavigne R."/>
            <person name="De Mot R."/>
        </authorList>
    </citation>
    <scope>NUCLEOTIDE SEQUENCE</scope>
    <source>
        <strain evidence="3">CMR12a</strain>
    </source>
</reference>
<protein>
    <recommendedName>
        <fullName evidence="5">Lipoprotein</fullName>
    </recommendedName>
</protein>